<dbReference type="InterPro" id="IPR038174">
    <property type="entry name" value="Strep_pil_link_sf"/>
</dbReference>
<proteinExistence type="predicted"/>
<keyword evidence="1" id="KW-0472">Membrane</keyword>
<dbReference type="Gene3D" id="2.60.40.3050">
    <property type="match status" value="1"/>
</dbReference>
<reference evidence="5" key="1">
    <citation type="submission" date="2021-02" db="EMBL/GenBank/DDBJ databases">
        <title>Infant gut strain persistence is associated with maternal origin, phylogeny, and functional potential including surface adhesion and iron acquisition.</title>
        <authorList>
            <person name="Lou Y.C."/>
        </authorList>
    </citation>
    <scope>NUCLEOTIDE SEQUENCE</scope>
    <source>
        <strain evidence="5">L2_039_000G1_dasL2_039_000G1_maxbin2.maxbin.077</strain>
    </source>
</reference>
<dbReference type="AlphaFoldDB" id="A0A9E1GK05"/>
<dbReference type="NCBIfam" id="TIGR03786">
    <property type="entry name" value="strep_pil_rpt"/>
    <property type="match status" value="1"/>
</dbReference>
<evidence type="ECO:0000256" key="2">
    <source>
        <dbReference type="SAM" id="SignalP"/>
    </source>
</evidence>
<dbReference type="Gene3D" id="2.60.40.1140">
    <property type="entry name" value="Collagen-binding surface protein Cna, B-type domain"/>
    <property type="match status" value="1"/>
</dbReference>
<dbReference type="Pfam" id="PF24547">
    <property type="entry name" value="DUF7601"/>
    <property type="match status" value="1"/>
</dbReference>
<sequence>MLSISLAMGVSVMPAFAASGETHADMDSVVIKKNYELANEGTFSPAETFSFDIEADNVTDASDDITPENMPMPTIGTVSYLRGEAGSTTKTKEIKIDLPKYNSVGVYTYIIHEVAGHSAGVTYYGDAILLRVTVIEQDGKLRIAAVHTEDPESTGEGKKDDFDNRYSAGELEVHKDVEGIMGNKDKYFEFTVQLTGEEGKTYQDSYAITGGSYDANPASIEIRPGETTEATFYLKDGDTIHIENLPYGVEYKASETPVADYVTTETGTEGEVDKAVEQANFTNTKGGTVDAGVVLDSAPYLFTLTGAAGVGLLLTLRRRHQK</sequence>
<dbReference type="InterPro" id="IPR055382">
    <property type="entry name" value="DUF7601"/>
</dbReference>
<evidence type="ECO:0000313" key="6">
    <source>
        <dbReference type="Proteomes" id="UP000811365"/>
    </source>
</evidence>
<gene>
    <name evidence="5" type="ORF">KH315_06880</name>
</gene>
<feature type="transmembrane region" description="Helical" evidence="1">
    <location>
        <begin position="298"/>
        <end position="316"/>
    </location>
</feature>
<organism evidence="5 6">
    <name type="scientific">Faecalibacterium prausnitzii</name>
    <dbReference type="NCBI Taxonomy" id="853"/>
    <lineage>
        <taxon>Bacteria</taxon>
        <taxon>Bacillati</taxon>
        <taxon>Bacillota</taxon>
        <taxon>Clostridia</taxon>
        <taxon>Eubacteriales</taxon>
        <taxon>Oscillospiraceae</taxon>
        <taxon>Faecalibacterium</taxon>
    </lineage>
</organism>
<dbReference type="Proteomes" id="UP000811365">
    <property type="component" value="Unassembled WGS sequence"/>
</dbReference>
<keyword evidence="2" id="KW-0732">Signal</keyword>
<feature type="domain" description="DUF7601" evidence="4">
    <location>
        <begin position="169"/>
        <end position="285"/>
    </location>
</feature>
<dbReference type="Pfam" id="PF12892">
    <property type="entry name" value="FctA"/>
    <property type="match status" value="1"/>
</dbReference>
<evidence type="ECO:0000259" key="3">
    <source>
        <dbReference type="Pfam" id="PF12892"/>
    </source>
</evidence>
<protein>
    <recommendedName>
        <fullName evidence="7">Streptococcal pilin isopeptide linker domain-containing protein</fullName>
    </recommendedName>
</protein>
<name>A0A9E1GK05_9FIRM</name>
<evidence type="ECO:0000313" key="5">
    <source>
        <dbReference type="EMBL" id="MBS6621867.1"/>
    </source>
</evidence>
<evidence type="ECO:0008006" key="7">
    <source>
        <dbReference type="Google" id="ProtNLM"/>
    </source>
</evidence>
<dbReference type="EMBL" id="JAGZYH010000021">
    <property type="protein sequence ID" value="MBS6621867.1"/>
    <property type="molecule type" value="Genomic_DNA"/>
</dbReference>
<keyword evidence="1" id="KW-0812">Transmembrane</keyword>
<keyword evidence="1" id="KW-1133">Transmembrane helix</keyword>
<feature type="chain" id="PRO_5038364172" description="Streptococcal pilin isopeptide linker domain-containing protein" evidence="2">
    <location>
        <begin position="18"/>
        <end position="322"/>
    </location>
</feature>
<evidence type="ECO:0000256" key="1">
    <source>
        <dbReference type="SAM" id="Phobius"/>
    </source>
</evidence>
<evidence type="ECO:0000259" key="4">
    <source>
        <dbReference type="Pfam" id="PF24547"/>
    </source>
</evidence>
<dbReference type="InterPro" id="IPR022464">
    <property type="entry name" value="Strep_pil_isopept_link"/>
</dbReference>
<comment type="caution">
    <text evidence="5">The sequence shown here is derived from an EMBL/GenBank/DDBJ whole genome shotgun (WGS) entry which is preliminary data.</text>
</comment>
<accession>A0A9E1GK05</accession>
<feature type="domain" description="Streptococcal pilin isopeptide linkage" evidence="3">
    <location>
        <begin position="31"/>
        <end position="167"/>
    </location>
</feature>
<feature type="signal peptide" evidence="2">
    <location>
        <begin position="1"/>
        <end position="17"/>
    </location>
</feature>